<evidence type="ECO:0000259" key="10">
    <source>
        <dbReference type="SMART" id="SM00986"/>
    </source>
</evidence>
<comment type="caution">
    <text evidence="11">The sequence shown here is derived from an EMBL/GenBank/DDBJ whole genome shotgun (WGS) entry which is preliminary data.</text>
</comment>
<dbReference type="Pfam" id="PF03167">
    <property type="entry name" value="UDG"/>
    <property type="match status" value="1"/>
</dbReference>
<evidence type="ECO:0000256" key="6">
    <source>
        <dbReference type="ARBA" id="ARBA00023014"/>
    </source>
</evidence>
<dbReference type="SMART" id="SM00987">
    <property type="entry name" value="UreE_C"/>
    <property type="match status" value="1"/>
</dbReference>
<feature type="domain" description="Uracil-DNA glycosylase-like" evidence="10">
    <location>
        <begin position="46"/>
        <end position="209"/>
    </location>
</feature>
<keyword evidence="4" id="KW-0378">Hydrolase</keyword>
<keyword evidence="3" id="KW-0227">DNA damage</keyword>
<organism evidence="11 12">
    <name type="scientific">Pseudovibrio ascidiaceicola</name>
    <dbReference type="NCBI Taxonomy" id="285279"/>
    <lineage>
        <taxon>Bacteria</taxon>
        <taxon>Pseudomonadati</taxon>
        <taxon>Pseudomonadota</taxon>
        <taxon>Alphaproteobacteria</taxon>
        <taxon>Hyphomicrobiales</taxon>
        <taxon>Stappiaceae</taxon>
        <taxon>Pseudovibrio</taxon>
    </lineage>
</organism>
<evidence type="ECO:0000256" key="3">
    <source>
        <dbReference type="ARBA" id="ARBA00022763"/>
    </source>
</evidence>
<evidence type="ECO:0000313" key="11">
    <source>
        <dbReference type="EMBL" id="SFK70109.1"/>
    </source>
</evidence>
<dbReference type="CDD" id="cd10031">
    <property type="entry name" value="UDG-F5_TTUDGB_like"/>
    <property type="match status" value="1"/>
</dbReference>
<keyword evidence="5" id="KW-0408">Iron</keyword>
<dbReference type="PANTHER" id="PTHR33693:SF3">
    <property type="entry name" value="TYPE-5 URACIL-DNA GLYCOSYLASE"/>
    <property type="match status" value="1"/>
</dbReference>
<dbReference type="PANTHER" id="PTHR33693">
    <property type="entry name" value="TYPE-5 URACIL-DNA GLYCOSYLASE"/>
    <property type="match status" value="1"/>
</dbReference>
<dbReference type="RefSeq" id="WP_208860419.1">
    <property type="nucleotide sequence ID" value="NZ_FOSK01000008.1"/>
</dbReference>
<dbReference type="InterPro" id="IPR005122">
    <property type="entry name" value="Uracil-DNA_glycosylase-like"/>
</dbReference>
<comment type="similarity">
    <text evidence="8">Belongs to the uracil-DNA glycosylase (UDG) superfamily. Type 5 (UDGb) family.</text>
</comment>
<accession>A0A1I4BQ21</accession>
<evidence type="ECO:0000256" key="2">
    <source>
        <dbReference type="ARBA" id="ARBA00022723"/>
    </source>
</evidence>
<evidence type="ECO:0000256" key="8">
    <source>
        <dbReference type="ARBA" id="ARBA00023779"/>
    </source>
</evidence>
<dbReference type="InterPro" id="IPR036895">
    <property type="entry name" value="Uracil-DNA_glycosylase-like_sf"/>
</dbReference>
<dbReference type="Gene3D" id="3.40.470.10">
    <property type="entry name" value="Uracil-DNA glycosylase-like domain"/>
    <property type="match status" value="1"/>
</dbReference>
<dbReference type="EMBL" id="FOSK01000008">
    <property type="protein sequence ID" value="SFK70109.1"/>
    <property type="molecule type" value="Genomic_DNA"/>
</dbReference>
<name>A0A1I4BQ21_9HYPH</name>
<evidence type="ECO:0000313" key="12">
    <source>
        <dbReference type="Proteomes" id="UP000199598"/>
    </source>
</evidence>
<reference evidence="11 12" key="1">
    <citation type="submission" date="2016-10" db="EMBL/GenBank/DDBJ databases">
        <authorList>
            <person name="Varghese N."/>
            <person name="Submissions S."/>
        </authorList>
    </citation>
    <scope>NUCLEOTIDE SEQUENCE [LARGE SCALE GENOMIC DNA]</scope>
    <source>
        <strain evidence="11 12">DSM 16392</strain>
    </source>
</reference>
<proteinExistence type="inferred from homology"/>
<protein>
    <recommendedName>
        <fullName evidence="9">Type-5 uracil-DNA glycosylase</fullName>
    </recommendedName>
</protein>
<dbReference type="SMART" id="SM00986">
    <property type="entry name" value="UDG"/>
    <property type="match status" value="1"/>
</dbReference>
<keyword evidence="1" id="KW-0004">4Fe-4S</keyword>
<dbReference type="InterPro" id="IPR051536">
    <property type="entry name" value="UDG_Type-4/5"/>
</dbReference>
<evidence type="ECO:0000256" key="4">
    <source>
        <dbReference type="ARBA" id="ARBA00022801"/>
    </source>
</evidence>
<gene>
    <name evidence="11" type="ORF">SAMN04488518_10850</name>
</gene>
<dbReference type="SUPFAM" id="SSF52141">
    <property type="entry name" value="Uracil-DNA glycosylase-like"/>
    <property type="match status" value="1"/>
</dbReference>
<keyword evidence="12" id="KW-1185">Reference proteome</keyword>
<evidence type="ECO:0000256" key="5">
    <source>
        <dbReference type="ARBA" id="ARBA00023004"/>
    </source>
</evidence>
<keyword evidence="2" id="KW-0479">Metal-binding</keyword>
<keyword evidence="7" id="KW-0234">DNA repair</keyword>
<keyword evidence="6" id="KW-0411">Iron-sulfur</keyword>
<sequence length="223" mass="24905">MTTTKVRHGIESLQKPGRECALCSRLVAYREELRALHPDWHNAPVLDFGPVDASLIVVGLAPGHKGGNRTGIPFFGDFSGEMLNGALTASGFAVYKNEVEPELGIEPIDVRITNVVKCMPPKNAPKPAEIRMCREFFLDSLLVSDATRAVVAVGRTAHEELLKAFELRLRDYPFAHASEIQLTPSLRMFSSFHCSQYNVNTRRITAEEFTSVFLRVRDYLKSL</sequence>
<evidence type="ECO:0000256" key="7">
    <source>
        <dbReference type="ARBA" id="ARBA00023204"/>
    </source>
</evidence>
<evidence type="ECO:0000256" key="9">
    <source>
        <dbReference type="ARBA" id="ARBA00023887"/>
    </source>
</evidence>
<dbReference type="Proteomes" id="UP000199598">
    <property type="component" value="Unassembled WGS sequence"/>
</dbReference>
<dbReference type="InterPro" id="IPR044147">
    <property type="entry name" value="UdgB-like"/>
</dbReference>
<evidence type="ECO:0000256" key="1">
    <source>
        <dbReference type="ARBA" id="ARBA00022485"/>
    </source>
</evidence>